<sequence>MAALVLAAALLPARCIATPSAHIPPRVWVPACPLYETITFSSSVPPKTYAVPSTEVRLCYGQEHLHANMTAHGEEHFYYNETHKTNDDLWEYEVLEIFMSRGWTDPTAYLEFQVSPANVTYRAMVVNPSKRRQPGAAFDHWFADSPMQDGFFATTQLDRKAKTWQSNVRIPLVLFNIDGRAAKETAWRMNFFRTIVGPDTFPQQQLAAWSPPNETNFHITEYFGRVIFT</sequence>
<dbReference type="OrthoDB" id="61321at2759"/>
<comment type="caution">
    <text evidence="2">The sequence shown here is derived from an EMBL/GenBank/DDBJ whole genome shotgun (WGS) entry which is preliminary data.</text>
</comment>
<proteinExistence type="predicted"/>
<evidence type="ECO:0000313" key="3">
    <source>
        <dbReference type="Proteomes" id="UP000226192"/>
    </source>
</evidence>
<dbReference type="SUPFAM" id="SSF49344">
    <property type="entry name" value="CBD9-like"/>
    <property type="match status" value="1"/>
</dbReference>
<reference evidence="2 3" key="1">
    <citation type="submission" date="2017-06" db="EMBL/GenBank/DDBJ databases">
        <title>Ant-infecting Ophiocordyceps genomes reveal a high diversity of potential behavioral manipulation genes and a possible major role for enterotoxins.</title>
        <authorList>
            <person name="De Bekker C."/>
            <person name="Evans H.C."/>
            <person name="Brachmann A."/>
            <person name="Hughes D.P."/>
        </authorList>
    </citation>
    <scope>NUCLEOTIDE SEQUENCE [LARGE SCALE GENOMIC DNA]</scope>
    <source>
        <strain evidence="2 3">Map64</strain>
    </source>
</reference>
<dbReference type="CDD" id="cd09620">
    <property type="entry name" value="CBM9_like_3"/>
    <property type="match status" value="1"/>
</dbReference>
<feature type="signal peptide" evidence="1">
    <location>
        <begin position="1"/>
        <end position="17"/>
    </location>
</feature>
<dbReference type="Proteomes" id="UP000226192">
    <property type="component" value="Unassembled WGS sequence"/>
</dbReference>
<evidence type="ECO:0000313" key="2">
    <source>
        <dbReference type="EMBL" id="PHH62040.1"/>
    </source>
</evidence>
<name>A0A2C5Y3P6_9HYPO</name>
<organism evidence="2 3">
    <name type="scientific">Ophiocordyceps australis</name>
    <dbReference type="NCBI Taxonomy" id="1399860"/>
    <lineage>
        <taxon>Eukaryota</taxon>
        <taxon>Fungi</taxon>
        <taxon>Dikarya</taxon>
        <taxon>Ascomycota</taxon>
        <taxon>Pezizomycotina</taxon>
        <taxon>Sordariomycetes</taxon>
        <taxon>Hypocreomycetidae</taxon>
        <taxon>Hypocreales</taxon>
        <taxon>Ophiocordycipitaceae</taxon>
        <taxon>Ophiocordyceps</taxon>
    </lineage>
</organism>
<dbReference type="Gene3D" id="2.60.40.1190">
    <property type="match status" value="1"/>
</dbReference>
<dbReference type="EMBL" id="NJET01000083">
    <property type="protein sequence ID" value="PHH62040.1"/>
    <property type="molecule type" value="Genomic_DNA"/>
</dbReference>
<dbReference type="AlphaFoldDB" id="A0A2C5Y3P6"/>
<accession>A0A2C5Y3P6</accession>
<feature type="chain" id="PRO_5012903171" description="Carbohydrate-binding domain-containing protein" evidence="1">
    <location>
        <begin position="18"/>
        <end position="229"/>
    </location>
</feature>
<protein>
    <recommendedName>
        <fullName evidence="4">Carbohydrate-binding domain-containing protein</fullName>
    </recommendedName>
</protein>
<evidence type="ECO:0008006" key="4">
    <source>
        <dbReference type="Google" id="ProtNLM"/>
    </source>
</evidence>
<keyword evidence="1" id="KW-0732">Signal</keyword>
<gene>
    <name evidence="2" type="ORF">CDD81_7596</name>
</gene>
<evidence type="ECO:0000256" key="1">
    <source>
        <dbReference type="SAM" id="SignalP"/>
    </source>
</evidence>
<keyword evidence="3" id="KW-1185">Reference proteome</keyword>
<dbReference type="STRING" id="1399860.A0A2C5Y3P6"/>